<dbReference type="Proteomes" id="UP000447876">
    <property type="component" value="Unassembled WGS sequence"/>
</dbReference>
<accession>A0A7X2Z2G7</accession>
<gene>
    <name evidence="1" type="ORF">GNP95_15045</name>
</gene>
<dbReference type="OrthoDB" id="2266599at2"/>
<proteinExistence type="predicted"/>
<dbReference type="AlphaFoldDB" id="A0A7X2Z2G7"/>
<organism evidence="1 2">
    <name type="scientific">Paenibacillus woosongensis</name>
    <dbReference type="NCBI Taxonomy" id="307580"/>
    <lineage>
        <taxon>Bacteria</taxon>
        <taxon>Bacillati</taxon>
        <taxon>Bacillota</taxon>
        <taxon>Bacilli</taxon>
        <taxon>Bacillales</taxon>
        <taxon>Paenibacillaceae</taxon>
        <taxon>Paenibacillus</taxon>
    </lineage>
</organism>
<dbReference type="RefSeq" id="WP_155611697.1">
    <property type="nucleotide sequence ID" value="NZ_WNZW01000005.1"/>
</dbReference>
<protein>
    <submittedName>
        <fullName evidence="1">Uncharacterized protein</fullName>
    </submittedName>
</protein>
<dbReference type="EMBL" id="WNZW01000005">
    <property type="protein sequence ID" value="MUG46308.1"/>
    <property type="molecule type" value="Genomic_DNA"/>
</dbReference>
<evidence type="ECO:0000313" key="2">
    <source>
        <dbReference type="Proteomes" id="UP000447876"/>
    </source>
</evidence>
<sequence length="233" mass="27560">MNQRLKDKIIESIQRLEDFKPCGPSSDPDEISNVIYVFSIFIKEFKYYASRIDDEFLRKNVEEIDTRVSTIYEVYETFSDVRPIIQDIKDYIWEPSYEIQISNDLYVSKTIITSMLEIQNANFDLKKLVQICNEINSNYQKGNYISVSLLIRALINYIPPIFESKNFQQVVANSSRSVKEILKQLDENLRDIADFHTHQIIRRREELPTKNQLEPYKGNLEILLHEILIKLNQ</sequence>
<name>A0A7X2Z2G7_9BACL</name>
<reference evidence="1 2" key="1">
    <citation type="submission" date="2019-11" db="EMBL/GenBank/DDBJ databases">
        <title>Draft genome sequences of five Paenibacillus species of dairy origin.</title>
        <authorList>
            <person name="Olajide A.M."/>
            <person name="Chen S."/>
            <person name="Lapointe G."/>
        </authorList>
    </citation>
    <scope>NUCLEOTIDE SEQUENCE [LARGE SCALE GENOMIC DNA]</scope>
    <source>
        <strain evidence="1 2">12CR55</strain>
    </source>
</reference>
<evidence type="ECO:0000313" key="1">
    <source>
        <dbReference type="EMBL" id="MUG46308.1"/>
    </source>
</evidence>
<comment type="caution">
    <text evidence="1">The sequence shown here is derived from an EMBL/GenBank/DDBJ whole genome shotgun (WGS) entry which is preliminary data.</text>
</comment>